<dbReference type="EMBL" id="BARW01008146">
    <property type="protein sequence ID" value="GAI80954.1"/>
    <property type="molecule type" value="Genomic_DNA"/>
</dbReference>
<dbReference type="InterPro" id="IPR056906">
    <property type="entry name" value="ORF2/G2P_dom"/>
</dbReference>
<evidence type="ECO:0000259" key="1">
    <source>
        <dbReference type="Pfam" id="PF23343"/>
    </source>
</evidence>
<sequence>MCLLEEVTLLLKYDIIAEGISQAELKQAWGGFLTELGDRVGGWDWWATLTFRDRSEAEIARGWTKVGWKYSQTAFDRYMGLLRGLRGIGEPTWVRGREYQHWRGVPHFHALLGGVAHLRRDEAWSWWFERYGIARIEPYDRSLGAGFYLCKYVTKELGDIQFSKGLTLKT</sequence>
<gene>
    <name evidence="2" type="ORF">S12H4_16792</name>
</gene>
<reference evidence="2" key="1">
    <citation type="journal article" date="2014" name="Front. Microbiol.">
        <title>High frequency of phylogenetically diverse reductive dehalogenase-homologous genes in deep subseafloor sedimentary metagenomes.</title>
        <authorList>
            <person name="Kawai M."/>
            <person name="Futagami T."/>
            <person name="Toyoda A."/>
            <person name="Takaki Y."/>
            <person name="Nishi S."/>
            <person name="Hori S."/>
            <person name="Arai W."/>
            <person name="Tsubouchi T."/>
            <person name="Morono Y."/>
            <person name="Uchiyama I."/>
            <person name="Ito T."/>
            <person name="Fujiyama A."/>
            <person name="Inagaki F."/>
            <person name="Takami H."/>
        </authorList>
    </citation>
    <scope>NUCLEOTIDE SEQUENCE</scope>
    <source>
        <strain evidence="2">Expedition CK06-06</strain>
    </source>
</reference>
<proteinExistence type="predicted"/>
<name>X1TLR3_9ZZZZ</name>
<dbReference type="Pfam" id="PF23343">
    <property type="entry name" value="REP_ORF2-G2P"/>
    <property type="match status" value="1"/>
</dbReference>
<comment type="caution">
    <text evidence="2">The sequence shown here is derived from an EMBL/GenBank/DDBJ whole genome shotgun (WGS) entry which is preliminary data.</text>
</comment>
<protein>
    <recommendedName>
        <fullName evidence="1">Replication-associated protein ORF2/G2P domain-containing protein</fullName>
    </recommendedName>
</protein>
<evidence type="ECO:0000313" key="2">
    <source>
        <dbReference type="EMBL" id="GAI80954.1"/>
    </source>
</evidence>
<feature type="domain" description="Replication-associated protein ORF2/G2P" evidence="1">
    <location>
        <begin position="45"/>
        <end position="156"/>
    </location>
</feature>
<organism evidence="2">
    <name type="scientific">marine sediment metagenome</name>
    <dbReference type="NCBI Taxonomy" id="412755"/>
    <lineage>
        <taxon>unclassified sequences</taxon>
        <taxon>metagenomes</taxon>
        <taxon>ecological metagenomes</taxon>
    </lineage>
</organism>
<dbReference type="AlphaFoldDB" id="X1TLR3"/>
<accession>X1TLR3</accession>